<keyword evidence="1" id="KW-1133">Transmembrane helix</keyword>
<dbReference type="EMBL" id="CP009286">
    <property type="protein sequence ID" value="AIQ62630.1"/>
    <property type="molecule type" value="Genomic_DNA"/>
</dbReference>
<protein>
    <recommendedName>
        <fullName evidence="2">DUF1648 domain-containing protein</fullName>
    </recommendedName>
</protein>
<dbReference type="AlphaFoldDB" id="A0A089LRA0"/>
<dbReference type="Pfam" id="PF07853">
    <property type="entry name" value="DUF1648"/>
    <property type="match status" value="1"/>
</dbReference>
<organism evidence="3 4">
    <name type="scientific">Paenibacillus stellifer</name>
    <dbReference type="NCBI Taxonomy" id="169760"/>
    <lineage>
        <taxon>Bacteria</taxon>
        <taxon>Bacillati</taxon>
        <taxon>Bacillota</taxon>
        <taxon>Bacilli</taxon>
        <taxon>Bacillales</taxon>
        <taxon>Paenibacillaceae</taxon>
        <taxon>Paenibacillus</taxon>
    </lineage>
</organism>
<dbReference type="KEGG" id="pste:PSTEL_05460"/>
<keyword evidence="1" id="KW-0472">Membrane</keyword>
<accession>A0A089LRA0</accession>
<dbReference type="HOGENOM" id="CLU_2684422_0_0_9"/>
<gene>
    <name evidence="3" type="ORF">PSTEL_05460</name>
</gene>
<name>A0A089LRA0_9BACL</name>
<evidence type="ECO:0000259" key="2">
    <source>
        <dbReference type="Pfam" id="PF07853"/>
    </source>
</evidence>
<reference evidence="3 4" key="1">
    <citation type="submission" date="2014-08" db="EMBL/GenBank/DDBJ databases">
        <title>Comparative genomics of the Paenibacillus odorifer group.</title>
        <authorList>
            <person name="den Bakker H.C."/>
            <person name="Tsai Y.-C."/>
            <person name="Martin N."/>
            <person name="Korlach J."/>
            <person name="Wiedmann M."/>
        </authorList>
    </citation>
    <scope>NUCLEOTIDE SEQUENCE [LARGE SCALE GENOMIC DNA]</scope>
    <source>
        <strain evidence="3 4">DSM 14472</strain>
    </source>
</reference>
<keyword evidence="4" id="KW-1185">Reference proteome</keyword>
<evidence type="ECO:0000256" key="1">
    <source>
        <dbReference type="SAM" id="Phobius"/>
    </source>
</evidence>
<keyword evidence="1" id="KW-0812">Transmembrane</keyword>
<feature type="transmembrane region" description="Helical" evidence="1">
    <location>
        <begin position="54"/>
        <end position="73"/>
    </location>
</feature>
<sequence>MRKGRLIVAVSAAIGLIPVIVYAVLFPKMPSQVPIHFTGGTADRFTGKWGFEPLLLAGLGEVGLALMLLICWAD</sequence>
<evidence type="ECO:0000313" key="3">
    <source>
        <dbReference type="EMBL" id="AIQ62630.1"/>
    </source>
</evidence>
<dbReference type="InterPro" id="IPR012867">
    <property type="entry name" value="DUF1648"/>
</dbReference>
<dbReference type="Proteomes" id="UP000029507">
    <property type="component" value="Chromosome"/>
</dbReference>
<evidence type="ECO:0000313" key="4">
    <source>
        <dbReference type="Proteomes" id="UP000029507"/>
    </source>
</evidence>
<proteinExistence type="predicted"/>
<feature type="domain" description="DUF1648" evidence="2">
    <location>
        <begin position="14"/>
        <end position="50"/>
    </location>
</feature>